<dbReference type="GO" id="GO:0016787">
    <property type="term" value="F:hydrolase activity"/>
    <property type="evidence" value="ECO:0007669"/>
    <property type="project" value="UniProtKB-KW"/>
</dbReference>
<dbReference type="Pfam" id="PF00756">
    <property type="entry name" value="Esterase"/>
    <property type="match status" value="1"/>
</dbReference>
<keyword evidence="2" id="KW-1185">Reference proteome</keyword>
<dbReference type="InterPro" id="IPR029058">
    <property type="entry name" value="AB_hydrolase_fold"/>
</dbReference>
<dbReference type="PANTHER" id="PTHR48098">
    <property type="entry name" value="ENTEROCHELIN ESTERASE-RELATED"/>
    <property type="match status" value="1"/>
</dbReference>
<dbReference type="InterPro" id="IPR000801">
    <property type="entry name" value="Esterase-like"/>
</dbReference>
<dbReference type="InterPro" id="IPR050583">
    <property type="entry name" value="Mycobacterial_A85_antigen"/>
</dbReference>
<dbReference type="EMBL" id="JBEHZE010000002">
    <property type="protein sequence ID" value="MEX6634607.1"/>
    <property type="molecule type" value="Genomic_DNA"/>
</dbReference>
<gene>
    <name evidence="1" type="ORF">ABFZ84_13725</name>
</gene>
<dbReference type="Gene3D" id="3.40.50.1820">
    <property type="entry name" value="alpha/beta hydrolase"/>
    <property type="match status" value="1"/>
</dbReference>
<dbReference type="SUPFAM" id="SSF53474">
    <property type="entry name" value="alpha/beta-Hydrolases"/>
    <property type="match status" value="1"/>
</dbReference>
<evidence type="ECO:0000313" key="1">
    <source>
        <dbReference type="EMBL" id="MEX6634607.1"/>
    </source>
</evidence>
<name>A0ABV3ZB48_9PROT</name>
<comment type="caution">
    <text evidence="1">The sequence shown here is derived from an EMBL/GenBank/DDBJ whole genome shotgun (WGS) entry which is preliminary data.</text>
</comment>
<dbReference type="PANTHER" id="PTHR48098:SF6">
    <property type="entry name" value="FERRI-BACILLIBACTIN ESTERASE BESA"/>
    <property type="match status" value="1"/>
</dbReference>
<reference evidence="1 2" key="1">
    <citation type="submission" date="2024-05" db="EMBL/GenBank/DDBJ databases">
        <title>Three bacterial strains, DH-69, EH-24, and ECK-19 isolated from coastal sediments.</title>
        <authorList>
            <person name="Ye Y.-Q."/>
            <person name="Du Z.-J."/>
        </authorList>
    </citation>
    <scope>NUCLEOTIDE SEQUENCE [LARGE SCALE GENOMIC DNA]</scope>
    <source>
        <strain evidence="1 2">ECK-19</strain>
    </source>
</reference>
<dbReference type="RefSeq" id="WP_369314652.1">
    <property type="nucleotide sequence ID" value="NZ_JBEHZE010000002.1"/>
</dbReference>
<sequence length="281" mass="31928">MTVWGAIIRKIICILILLWALPASAQDRLDFLQSIKPQGYHLLQSETLGRPFHIYVDLPRAYDWGNDKYPVIYLLDGGTMYPLLSSYFLLMTIDEPMPEAIIVGISYGATSAADGNFRSTDYTAEAKGRDHWGGAPAYLNFLENELLPLIETTYRTDTKHRVLFGQSLGGQFAIYAAMTRPELFWGYIASNPALHRNVDFFLDLEPARPANKTHLFIAQGSRDNERFLSPRAAWVTKWTNQTPPWIMAVETLEDEYHASAAPLAFRAGMRWLFSNDSEVRE</sequence>
<protein>
    <submittedName>
        <fullName evidence="1">Alpha/beta hydrolase-fold protein</fullName>
    </submittedName>
</protein>
<dbReference type="Proteomes" id="UP001560685">
    <property type="component" value="Unassembled WGS sequence"/>
</dbReference>
<keyword evidence="1" id="KW-0378">Hydrolase</keyword>
<evidence type="ECO:0000313" key="2">
    <source>
        <dbReference type="Proteomes" id="UP001560685"/>
    </source>
</evidence>
<organism evidence="1 2">
    <name type="scientific">Hyphococcus lacteus</name>
    <dbReference type="NCBI Taxonomy" id="3143536"/>
    <lineage>
        <taxon>Bacteria</taxon>
        <taxon>Pseudomonadati</taxon>
        <taxon>Pseudomonadota</taxon>
        <taxon>Alphaproteobacteria</taxon>
        <taxon>Parvularculales</taxon>
        <taxon>Parvularculaceae</taxon>
        <taxon>Hyphococcus</taxon>
    </lineage>
</organism>
<accession>A0ABV3ZB48</accession>
<proteinExistence type="predicted"/>